<dbReference type="AlphaFoldDB" id="A0A553HSB1"/>
<organism evidence="5 6">
    <name type="scientific">Xylaria flabelliformis</name>
    <dbReference type="NCBI Taxonomy" id="2512241"/>
    <lineage>
        <taxon>Eukaryota</taxon>
        <taxon>Fungi</taxon>
        <taxon>Dikarya</taxon>
        <taxon>Ascomycota</taxon>
        <taxon>Pezizomycotina</taxon>
        <taxon>Sordariomycetes</taxon>
        <taxon>Xylariomycetidae</taxon>
        <taxon>Xylariales</taxon>
        <taxon>Xylariaceae</taxon>
        <taxon>Xylaria</taxon>
    </lineage>
</organism>
<dbReference type="STRING" id="2512241.A0A553HSB1"/>
<accession>A0A553HSB1</accession>
<keyword evidence="1" id="KW-0677">Repeat</keyword>
<evidence type="ECO:0008006" key="7">
    <source>
        <dbReference type="Google" id="ProtNLM"/>
    </source>
</evidence>
<keyword evidence="6" id="KW-1185">Reference proteome</keyword>
<dbReference type="PANTHER" id="PTHR24198">
    <property type="entry name" value="ANKYRIN REPEAT AND PROTEIN KINASE DOMAIN-CONTAINING PROTEIN"/>
    <property type="match status" value="1"/>
</dbReference>
<dbReference type="EMBL" id="VFLP01000051">
    <property type="protein sequence ID" value="TRX90836.1"/>
    <property type="molecule type" value="Genomic_DNA"/>
</dbReference>
<protein>
    <recommendedName>
        <fullName evidence="7">Clr5 domain-containing protein</fullName>
    </recommendedName>
</protein>
<feature type="repeat" description="ANK" evidence="3">
    <location>
        <begin position="372"/>
        <end position="404"/>
    </location>
</feature>
<sequence length="1157" mass="128987">MEDSTEAPKITAEEWELHKKARLKLWQARKNLKAEEWKPILDKLDSVPPNTRCRVVISGRVVPASRIQRARRHCRKKFRDHESTRGQPWPPAPPQVTIETKSSNGGWARLSEANQSTNAPQYHQALADASVIPYSPSYSLNSGLGVIVASNSTTIDMVGSEQGLGQVTQKPVSFMLGDPLKWLEYLRSQQTMKFIQSKVLQQLFAGANIVNRHTSGSHTDLESFARSVFRISPTSKESTGHNTRSHLVDLMRTSLTEYTDWDKEFEDQLKISKEDALRLHCTRLLLSAIYQAGLRNLHCISTDVLNKILRWNDPLNACLWNCLEAFESSQASALAAKLFEASIKAGHEDGVAQLADTGLVDVDWTSISIKGSNYTPLQAASILDHCSIVILLLSKGANVNSFHPEYPPRPLSLYLDPPRFLGSRDSRSSDSNLVNSMLNYGATVDSSIFQLMARDAAQLKPFIPLIISRIPPSQHWEFLNVEDWYVILCEMTDTEVSALVIMFTSSCVLEHGGNCLIQLQSSFDESLLKFAKRGWDLTFGAVFPWSSFPVGIIHPKLLVASIHGQNPKILDLVMTHRPDLNPPAYRSGEPGQYTFEVTPLGEVIRMQHSSLLQIFDTAGVLSSLYTEGRFESALLAAIKVRDHRIVTRLLKEGLKGTEMNLSTCLTCAVKLGDESLVKSLVEVGATTAVVWDSHSDVDQNLPDIAIIRFLLETGALLYVSNYSIIRMTAHIEYETIIADILSALYDGWGFDRLLSRENDRHFQISDLEEYRKYKKYDQALSQENTRKWILTSGLATVGLLTDSLICGIMRDDVEFVNSLINAGADTLDELILEIAAWYRPHFLQTLIQHGRRRSVQLPRQRLESIAIKRAIRHGPGALDAIRYLIKSGEVELANSGPTDGYPVRTPLGEAITMFKNFPVFSYAVVEMLLEAGCDPNSIVERSPCLFYKEYPNNMIHRNVTALLKSIETGSKSMVQLLIDRGAHVNRKMPYFVRRTPLQMAAEIGNMEIINLLLDHGADINADPAFGYGGTALQLAAISGDCHVAAKLLRRGALLHKSPSKVGGRWPIEGAAEHGRHEMIQFLWKANSEIMTLRDGDKGFEEQHFRKAMRLAAENGHNSCRDLIAKLSGLDPTATDLPPEVAGILFVAIRTLGAPRLI</sequence>
<name>A0A553HSB1_9PEZI</name>
<dbReference type="PROSITE" id="PS50088">
    <property type="entry name" value="ANK_REPEAT"/>
    <property type="match status" value="2"/>
</dbReference>
<gene>
    <name evidence="5" type="ORF">FHL15_008240</name>
</gene>
<comment type="caution">
    <text evidence="5">The sequence shown here is derived from an EMBL/GenBank/DDBJ whole genome shotgun (WGS) entry which is preliminary data.</text>
</comment>
<dbReference type="InterPro" id="IPR036770">
    <property type="entry name" value="Ankyrin_rpt-contain_sf"/>
</dbReference>
<dbReference type="OrthoDB" id="539213at2759"/>
<dbReference type="Pfam" id="PF00023">
    <property type="entry name" value="Ank"/>
    <property type="match status" value="1"/>
</dbReference>
<proteinExistence type="predicted"/>
<keyword evidence="2 3" id="KW-0040">ANK repeat</keyword>
<dbReference type="SMART" id="SM00248">
    <property type="entry name" value="ANK"/>
    <property type="match status" value="11"/>
</dbReference>
<dbReference type="Proteomes" id="UP000319160">
    <property type="component" value="Unassembled WGS sequence"/>
</dbReference>
<feature type="region of interest" description="Disordered" evidence="4">
    <location>
        <begin position="74"/>
        <end position="95"/>
    </location>
</feature>
<dbReference type="PROSITE" id="PS50297">
    <property type="entry name" value="ANK_REP_REGION"/>
    <property type="match status" value="2"/>
</dbReference>
<dbReference type="Gene3D" id="1.25.40.20">
    <property type="entry name" value="Ankyrin repeat-containing domain"/>
    <property type="match status" value="3"/>
</dbReference>
<dbReference type="SUPFAM" id="SSF48403">
    <property type="entry name" value="Ankyrin repeat"/>
    <property type="match status" value="2"/>
</dbReference>
<dbReference type="PANTHER" id="PTHR24198:SF165">
    <property type="entry name" value="ANKYRIN REPEAT-CONTAINING PROTEIN-RELATED"/>
    <property type="match status" value="1"/>
</dbReference>
<evidence type="ECO:0000256" key="4">
    <source>
        <dbReference type="SAM" id="MobiDB-lite"/>
    </source>
</evidence>
<evidence type="ECO:0000256" key="3">
    <source>
        <dbReference type="PROSITE-ProRule" id="PRU00023"/>
    </source>
</evidence>
<evidence type="ECO:0000313" key="6">
    <source>
        <dbReference type="Proteomes" id="UP000319160"/>
    </source>
</evidence>
<feature type="repeat" description="ANK" evidence="3">
    <location>
        <begin position="992"/>
        <end position="1024"/>
    </location>
</feature>
<reference evidence="6" key="1">
    <citation type="submission" date="2019-06" db="EMBL/GenBank/DDBJ databases">
        <title>Draft genome sequence of the griseofulvin-producing fungus Xylaria cubensis strain G536.</title>
        <authorList>
            <person name="Mead M.E."/>
            <person name="Raja H.A."/>
            <person name="Steenwyk J.L."/>
            <person name="Knowles S.L."/>
            <person name="Oberlies N.H."/>
            <person name="Rokas A."/>
        </authorList>
    </citation>
    <scope>NUCLEOTIDE SEQUENCE [LARGE SCALE GENOMIC DNA]</scope>
    <source>
        <strain evidence="6">G536</strain>
    </source>
</reference>
<evidence type="ECO:0000256" key="2">
    <source>
        <dbReference type="ARBA" id="ARBA00023043"/>
    </source>
</evidence>
<evidence type="ECO:0000313" key="5">
    <source>
        <dbReference type="EMBL" id="TRX90836.1"/>
    </source>
</evidence>
<evidence type="ECO:0000256" key="1">
    <source>
        <dbReference type="ARBA" id="ARBA00022737"/>
    </source>
</evidence>
<dbReference type="InterPro" id="IPR002110">
    <property type="entry name" value="Ankyrin_rpt"/>
</dbReference>
<dbReference type="Pfam" id="PF12796">
    <property type="entry name" value="Ank_2"/>
    <property type="match status" value="1"/>
</dbReference>